<evidence type="ECO:0000313" key="1">
    <source>
        <dbReference type="EMBL" id="CAI6371457.1"/>
    </source>
</evidence>
<organism evidence="1 2">
    <name type="scientific">Macrosiphum euphorbiae</name>
    <name type="common">potato aphid</name>
    <dbReference type="NCBI Taxonomy" id="13131"/>
    <lineage>
        <taxon>Eukaryota</taxon>
        <taxon>Metazoa</taxon>
        <taxon>Ecdysozoa</taxon>
        <taxon>Arthropoda</taxon>
        <taxon>Hexapoda</taxon>
        <taxon>Insecta</taxon>
        <taxon>Pterygota</taxon>
        <taxon>Neoptera</taxon>
        <taxon>Paraneoptera</taxon>
        <taxon>Hemiptera</taxon>
        <taxon>Sternorrhyncha</taxon>
        <taxon>Aphidomorpha</taxon>
        <taxon>Aphidoidea</taxon>
        <taxon>Aphididae</taxon>
        <taxon>Macrosiphini</taxon>
        <taxon>Macrosiphum</taxon>
    </lineage>
</organism>
<proteinExistence type="predicted"/>
<sequence>MTGSEKEAMERERRVLHRAKTIAMLNRDSTLNRMKAIADMASRVRDASELKPKLLTAAGDLDSLWDTFLRHNDAVLNALLDLDLASEYSVTLEAEVRTLYFDARSIVEEFAPLHTSRALSHGSSRSST</sequence>
<dbReference type="EMBL" id="CARXXK010001004">
    <property type="protein sequence ID" value="CAI6371457.1"/>
    <property type="molecule type" value="Genomic_DNA"/>
</dbReference>
<evidence type="ECO:0000313" key="2">
    <source>
        <dbReference type="Proteomes" id="UP001160148"/>
    </source>
</evidence>
<name>A0AAV0XVI5_9HEMI</name>
<gene>
    <name evidence="1" type="ORF">MEUPH1_LOCUS25457</name>
</gene>
<accession>A0AAV0XVI5</accession>
<protein>
    <submittedName>
        <fullName evidence="1">Uncharacterized protein</fullName>
    </submittedName>
</protein>
<reference evidence="1 2" key="1">
    <citation type="submission" date="2023-01" db="EMBL/GenBank/DDBJ databases">
        <authorList>
            <person name="Whitehead M."/>
        </authorList>
    </citation>
    <scope>NUCLEOTIDE SEQUENCE [LARGE SCALE GENOMIC DNA]</scope>
</reference>
<keyword evidence="2" id="KW-1185">Reference proteome</keyword>
<dbReference type="AlphaFoldDB" id="A0AAV0XVI5"/>
<comment type="caution">
    <text evidence="1">The sequence shown here is derived from an EMBL/GenBank/DDBJ whole genome shotgun (WGS) entry which is preliminary data.</text>
</comment>
<dbReference type="Proteomes" id="UP001160148">
    <property type="component" value="Unassembled WGS sequence"/>
</dbReference>